<name>A0A2A3YEG1_9MICO</name>
<reference evidence="6 7" key="1">
    <citation type="journal article" date="2017" name="Elife">
        <title>Extensive horizontal gene transfer in cheese-associated bacteria.</title>
        <authorList>
            <person name="Bonham K.S."/>
            <person name="Wolfe B.E."/>
            <person name="Dutton R.J."/>
        </authorList>
    </citation>
    <scope>NUCLEOTIDE SEQUENCE [LARGE SCALE GENOMIC DNA]</scope>
    <source>
        <strain evidence="6 7">341_9</strain>
    </source>
</reference>
<evidence type="ECO:0000256" key="4">
    <source>
        <dbReference type="PROSITE-ProRule" id="PRU00335"/>
    </source>
</evidence>
<dbReference type="SUPFAM" id="SSF46689">
    <property type="entry name" value="Homeodomain-like"/>
    <property type="match status" value="1"/>
</dbReference>
<evidence type="ECO:0000259" key="5">
    <source>
        <dbReference type="PROSITE" id="PS50977"/>
    </source>
</evidence>
<evidence type="ECO:0000256" key="2">
    <source>
        <dbReference type="ARBA" id="ARBA00023125"/>
    </source>
</evidence>
<evidence type="ECO:0000256" key="1">
    <source>
        <dbReference type="ARBA" id="ARBA00023015"/>
    </source>
</evidence>
<dbReference type="InterPro" id="IPR009057">
    <property type="entry name" value="Homeodomain-like_sf"/>
</dbReference>
<dbReference type="InterPro" id="IPR036271">
    <property type="entry name" value="Tet_transcr_reg_TetR-rel_C_sf"/>
</dbReference>
<evidence type="ECO:0000313" key="6">
    <source>
        <dbReference type="EMBL" id="PCC37723.1"/>
    </source>
</evidence>
<dbReference type="Gene3D" id="1.10.357.10">
    <property type="entry name" value="Tetracycline Repressor, domain 2"/>
    <property type="match status" value="1"/>
</dbReference>
<dbReference type="GO" id="GO:0003677">
    <property type="term" value="F:DNA binding"/>
    <property type="evidence" value="ECO:0007669"/>
    <property type="project" value="UniProtKB-UniRule"/>
</dbReference>
<dbReference type="InterPro" id="IPR001647">
    <property type="entry name" value="HTH_TetR"/>
</dbReference>
<accession>A0A2A3YEG1</accession>
<proteinExistence type="predicted"/>
<sequence>MDAFWEHGYDGTSMADLLAATGLSRSSLYAGFGGKHDLFLASYDCYRQQQAVGLRDALDGHASPHGIRVFFERIVDGASDPRQQFGCMSTNQAAERGARDEAVRARVDEDFQQLEDAFAAHLRAGQSAGTVPADVDVGAAAGALVTAFSGFQLTVRAGLDRTRLHRALDHLFAPLIAR</sequence>
<organism evidence="6 7">
    <name type="scientific">Brachybacterium alimentarium</name>
    <dbReference type="NCBI Taxonomy" id="47845"/>
    <lineage>
        <taxon>Bacteria</taxon>
        <taxon>Bacillati</taxon>
        <taxon>Actinomycetota</taxon>
        <taxon>Actinomycetes</taxon>
        <taxon>Micrococcales</taxon>
        <taxon>Dermabacteraceae</taxon>
        <taxon>Brachybacterium</taxon>
    </lineage>
</organism>
<dbReference type="EMBL" id="NRGR01000043">
    <property type="protein sequence ID" value="PCC37723.1"/>
    <property type="molecule type" value="Genomic_DNA"/>
</dbReference>
<dbReference type="Pfam" id="PF00440">
    <property type="entry name" value="TetR_N"/>
    <property type="match status" value="1"/>
</dbReference>
<keyword evidence="1" id="KW-0805">Transcription regulation</keyword>
<dbReference type="SUPFAM" id="SSF48498">
    <property type="entry name" value="Tetracyclin repressor-like, C-terminal domain"/>
    <property type="match status" value="1"/>
</dbReference>
<feature type="domain" description="HTH tetR-type" evidence="5">
    <location>
        <begin position="1"/>
        <end position="50"/>
    </location>
</feature>
<gene>
    <name evidence="6" type="ORF">CIK66_17995</name>
</gene>
<dbReference type="InterPro" id="IPR011075">
    <property type="entry name" value="TetR_C"/>
</dbReference>
<keyword evidence="7" id="KW-1185">Reference proteome</keyword>
<dbReference type="Pfam" id="PF16925">
    <property type="entry name" value="TetR_C_13"/>
    <property type="match status" value="1"/>
</dbReference>
<dbReference type="Proteomes" id="UP000218598">
    <property type="component" value="Unassembled WGS sequence"/>
</dbReference>
<dbReference type="AlphaFoldDB" id="A0A2A3YEG1"/>
<dbReference type="PANTHER" id="PTHR47506">
    <property type="entry name" value="TRANSCRIPTIONAL REGULATORY PROTEIN"/>
    <property type="match status" value="1"/>
</dbReference>
<dbReference type="Gene3D" id="1.10.10.60">
    <property type="entry name" value="Homeodomain-like"/>
    <property type="match status" value="1"/>
</dbReference>
<evidence type="ECO:0000256" key="3">
    <source>
        <dbReference type="ARBA" id="ARBA00023163"/>
    </source>
</evidence>
<evidence type="ECO:0000313" key="7">
    <source>
        <dbReference type="Proteomes" id="UP000218598"/>
    </source>
</evidence>
<feature type="DNA-binding region" description="H-T-H motif" evidence="4">
    <location>
        <begin position="13"/>
        <end position="32"/>
    </location>
</feature>
<comment type="caution">
    <text evidence="6">The sequence shown here is derived from an EMBL/GenBank/DDBJ whole genome shotgun (WGS) entry which is preliminary data.</text>
</comment>
<keyword evidence="2 4" id="KW-0238">DNA-binding</keyword>
<keyword evidence="3" id="KW-0804">Transcription</keyword>
<dbReference type="OrthoDB" id="9805134at2"/>
<dbReference type="PROSITE" id="PS50977">
    <property type="entry name" value="HTH_TETR_2"/>
    <property type="match status" value="1"/>
</dbReference>
<dbReference type="PANTHER" id="PTHR47506:SF1">
    <property type="entry name" value="HTH-TYPE TRANSCRIPTIONAL REGULATOR YJDC"/>
    <property type="match status" value="1"/>
</dbReference>
<protein>
    <recommendedName>
        <fullName evidence="5">HTH tetR-type domain-containing protein</fullName>
    </recommendedName>
</protein>